<keyword evidence="1" id="KW-0808">Transferase</keyword>
<comment type="caution">
    <text evidence="1">The sequence shown here is derived from an EMBL/GenBank/DDBJ whole genome shotgun (WGS) entry which is preliminary data.</text>
</comment>
<keyword evidence="2" id="KW-1185">Reference proteome</keyword>
<dbReference type="InterPro" id="IPR036397">
    <property type="entry name" value="RNaseH_sf"/>
</dbReference>
<protein>
    <submittedName>
        <fullName evidence="1">Reverse transcriptase</fullName>
    </submittedName>
</protein>
<dbReference type="Gene3D" id="3.30.420.10">
    <property type="entry name" value="Ribonuclease H-like superfamily/Ribonuclease H"/>
    <property type="match status" value="1"/>
</dbReference>
<sequence length="157" mass="18032">MSLEKELTTHIGTKQGESYFKPQELGRECDIFLSTEKSRDENDWNARDFNTVHIEIVSDLSSESFIAALKRFIAHGGKCSKFYSDNAKNFVGENREIQKLHELDINPDIKLSSYLCEENIELKFIPPRAPNYGGLWEAAIKSFKFHFRRVVKGASLN</sequence>
<keyword evidence="1" id="KW-0548">Nucleotidyltransferase</keyword>
<evidence type="ECO:0000313" key="2">
    <source>
        <dbReference type="Proteomes" id="UP001054837"/>
    </source>
</evidence>
<keyword evidence="1" id="KW-0695">RNA-directed DNA polymerase</keyword>
<dbReference type="Proteomes" id="UP001054837">
    <property type="component" value="Unassembled WGS sequence"/>
</dbReference>
<organism evidence="1 2">
    <name type="scientific">Caerostris darwini</name>
    <dbReference type="NCBI Taxonomy" id="1538125"/>
    <lineage>
        <taxon>Eukaryota</taxon>
        <taxon>Metazoa</taxon>
        <taxon>Ecdysozoa</taxon>
        <taxon>Arthropoda</taxon>
        <taxon>Chelicerata</taxon>
        <taxon>Arachnida</taxon>
        <taxon>Araneae</taxon>
        <taxon>Araneomorphae</taxon>
        <taxon>Entelegynae</taxon>
        <taxon>Araneoidea</taxon>
        <taxon>Araneidae</taxon>
        <taxon>Caerostris</taxon>
    </lineage>
</organism>
<dbReference type="SUPFAM" id="SSF53098">
    <property type="entry name" value="Ribonuclease H-like"/>
    <property type="match status" value="1"/>
</dbReference>
<reference evidence="1 2" key="1">
    <citation type="submission" date="2021-06" db="EMBL/GenBank/DDBJ databases">
        <title>Caerostris darwini draft genome.</title>
        <authorList>
            <person name="Kono N."/>
            <person name="Arakawa K."/>
        </authorList>
    </citation>
    <scope>NUCLEOTIDE SEQUENCE [LARGE SCALE GENOMIC DNA]</scope>
</reference>
<dbReference type="GO" id="GO:0003964">
    <property type="term" value="F:RNA-directed DNA polymerase activity"/>
    <property type="evidence" value="ECO:0007669"/>
    <property type="project" value="UniProtKB-KW"/>
</dbReference>
<proteinExistence type="predicted"/>
<evidence type="ECO:0000313" key="1">
    <source>
        <dbReference type="EMBL" id="GIY90668.1"/>
    </source>
</evidence>
<dbReference type="PANTHER" id="PTHR47331">
    <property type="entry name" value="PHD-TYPE DOMAIN-CONTAINING PROTEIN"/>
    <property type="match status" value="1"/>
</dbReference>
<dbReference type="GO" id="GO:0003676">
    <property type="term" value="F:nucleic acid binding"/>
    <property type="evidence" value="ECO:0007669"/>
    <property type="project" value="InterPro"/>
</dbReference>
<dbReference type="EMBL" id="BPLQ01015716">
    <property type="protein sequence ID" value="GIY90668.1"/>
    <property type="molecule type" value="Genomic_DNA"/>
</dbReference>
<gene>
    <name evidence="1" type="primary">AVEN_50430_1</name>
    <name evidence="1" type="ORF">CDAR_167241</name>
</gene>
<accession>A0AAV4X857</accession>
<dbReference type="InterPro" id="IPR012337">
    <property type="entry name" value="RNaseH-like_sf"/>
</dbReference>
<name>A0AAV4X857_9ARAC</name>
<dbReference type="AlphaFoldDB" id="A0AAV4X857"/>